<dbReference type="InterPro" id="IPR021421">
    <property type="entry name" value="DUF3071"/>
</dbReference>
<feature type="region of interest" description="Disordered" evidence="1">
    <location>
        <begin position="197"/>
        <end position="225"/>
    </location>
</feature>
<protein>
    <submittedName>
        <fullName evidence="3">Septation protein SepH</fullName>
    </submittedName>
</protein>
<evidence type="ECO:0000313" key="3">
    <source>
        <dbReference type="EMBL" id="GAA1910918.1"/>
    </source>
</evidence>
<dbReference type="Proteomes" id="UP001501612">
    <property type="component" value="Unassembled WGS sequence"/>
</dbReference>
<feature type="compositionally biased region" description="Basic and acidic residues" evidence="1">
    <location>
        <begin position="37"/>
        <end position="47"/>
    </location>
</feature>
<feature type="domain" description="DUF3071" evidence="2">
    <location>
        <begin position="14"/>
        <end position="180"/>
    </location>
</feature>
<comment type="caution">
    <text evidence="3">The sequence shown here is derived from an EMBL/GenBank/DDBJ whole genome shotgun (WGS) entry which is preliminary data.</text>
</comment>
<name>A0ABP5AEH1_9ACTN</name>
<proteinExistence type="predicted"/>
<dbReference type="NCBIfam" id="NF040712">
    <property type="entry name" value="SepH"/>
    <property type="match status" value="1"/>
</dbReference>
<gene>
    <name evidence="3" type="primary">sepH</name>
    <name evidence="3" type="ORF">GCM10009737_10470</name>
</gene>
<dbReference type="RefSeq" id="WP_344004700.1">
    <property type="nucleotide sequence ID" value="NZ_BAAAMY010000002.1"/>
</dbReference>
<evidence type="ECO:0000313" key="4">
    <source>
        <dbReference type="Proteomes" id="UP001501612"/>
    </source>
</evidence>
<feature type="region of interest" description="Disordered" evidence="1">
    <location>
        <begin position="244"/>
        <end position="341"/>
    </location>
</feature>
<reference evidence="4" key="1">
    <citation type="journal article" date="2019" name="Int. J. Syst. Evol. Microbiol.">
        <title>The Global Catalogue of Microorganisms (GCM) 10K type strain sequencing project: providing services to taxonomists for standard genome sequencing and annotation.</title>
        <authorList>
            <consortium name="The Broad Institute Genomics Platform"/>
            <consortium name="The Broad Institute Genome Sequencing Center for Infectious Disease"/>
            <person name="Wu L."/>
            <person name="Ma J."/>
        </authorList>
    </citation>
    <scope>NUCLEOTIDE SEQUENCE [LARGE SCALE GENOMIC DNA]</scope>
    <source>
        <strain evidence="4">JCM 14046</strain>
    </source>
</reference>
<organism evidence="3 4">
    <name type="scientific">Nocardioides lentus</name>
    <dbReference type="NCBI Taxonomy" id="338077"/>
    <lineage>
        <taxon>Bacteria</taxon>
        <taxon>Bacillati</taxon>
        <taxon>Actinomycetota</taxon>
        <taxon>Actinomycetes</taxon>
        <taxon>Propionibacteriales</taxon>
        <taxon>Nocardioidaceae</taxon>
        <taxon>Nocardioides</taxon>
    </lineage>
</organism>
<evidence type="ECO:0000256" key="1">
    <source>
        <dbReference type="SAM" id="MobiDB-lite"/>
    </source>
</evidence>
<sequence length="341" mass="36075">MTAESERLTLDRAVGTELTLRGEDGRRYSLQIEDELREAVRRSHDRPGPGSPSTGSEEGTMDTPLRPRDIQARIRAGATAEEVADAAGVTVEKVLVYARPVLAERAHMAQRAQRSSVRRSGGDATSGHRTLGDAVEKRLRAVDADPGAVEWDSRKREDGRWVLTASYTAGERSGLARFTFDPPGNFVTIDDDDARWLLGDESPAPGDPLAGSPTGPRLVSLEDDELPLGGDALRLVADPPAGLETYAVEPDAAATPPAGTAGTAGTTAAEATSPAAPTDRDDTRQDARGEAGDPSGDDADGPDGPDGPDDEPPARRRVRKRGGRASVPSWDEIMFGGGRKE</sequence>
<evidence type="ECO:0000259" key="2">
    <source>
        <dbReference type="Pfam" id="PF11268"/>
    </source>
</evidence>
<dbReference type="Pfam" id="PF11268">
    <property type="entry name" value="DUF3071"/>
    <property type="match status" value="1"/>
</dbReference>
<feature type="compositionally biased region" description="Basic and acidic residues" evidence="1">
    <location>
        <begin position="278"/>
        <end position="291"/>
    </location>
</feature>
<accession>A0ABP5AEH1</accession>
<dbReference type="InterPro" id="IPR047682">
    <property type="entry name" value="SepH-like"/>
</dbReference>
<keyword evidence="4" id="KW-1185">Reference proteome</keyword>
<feature type="region of interest" description="Disordered" evidence="1">
    <location>
        <begin position="109"/>
        <end position="129"/>
    </location>
</feature>
<feature type="compositionally biased region" description="Acidic residues" evidence="1">
    <location>
        <begin position="295"/>
        <end position="311"/>
    </location>
</feature>
<feature type="compositionally biased region" description="Low complexity" evidence="1">
    <location>
        <begin position="109"/>
        <end position="119"/>
    </location>
</feature>
<dbReference type="EMBL" id="BAAAMY010000002">
    <property type="protein sequence ID" value="GAA1910918.1"/>
    <property type="molecule type" value="Genomic_DNA"/>
</dbReference>
<feature type="compositionally biased region" description="Low complexity" evidence="1">
    <location>
        <begin position="252"/>
        <end position="277"/>
    </location>
</feature>
<feature type="region of interest" description="Disordered" evidence="1">
    <location>
        <begin position="29"/>
        <end position="69"/>
    </location>
</feature>